<dbReference type="Proteomes" id="UP000291117">
    <property type="component" value="Unassembled WGS sequence"/>
</dbReference>
<reference evidence="1 2" key="1">
    <citation type="submission" date="2019-02" db="EMBL/GenBank/DDBJ databases">
        <title>Pedobacter sp. RP-3-8 sp. nov., isolated from Arctic soil.</title>
        <authorList>
            <person name="Dahal R.H."/>
        </authorList>
    </citation>
    <scope>NUCLEOTIDE SEQUENCE [LARGE SCALE GENOMIC DNA]</scope>
    <source>
        <strain evidence="1 2">RP-3-8</strain>
    </source>
</reference>
<keyword evidence="2" id="KW-1185">Reference proteome</keyword>
<dbReference type="AlphaFoldDB" id="A0A4R0N8D4"/>
<proteinExistence type="predicted"/>
<sequence>MNYELGLFSNLIRLTLRPSVTSDLNMTVETKNQMEAMIELEINRIQYSMNRVVYTDFSENKIRRYIRQSQLEITWLSNDLREMKLEFLAMKTVKKVEIRKNQLALYDFFKDKLTGLLLFIQRYFANYFDPEMCMPLSSIHSIMRKKVKKLRPLFNRLKELDISPELTRPIKMHLFSMLRSRELNYKQLHYLQQFIARLPRALYANRGVDWDIKFIIKMVYLNFNNLEFYMGVRVWIRTQLAKEKDLAGQISKLKVYQSYFDQFHDHPDLHQSPGRKTLKEMLLNFIKSEISYLDSSKEDKLISSSSKRGFETLLVTLSVPQLGYLIRLLVKNKLFRVNARMSGKMLDFIAKWITTTGTGEKMSVGHLKNEYHDPKRSAAVALRAILLKIIAMIDSDLEKKL</sequence>
<comment type="caution">
    <text evidence="1">The sequence shown here is derived from an EMBL/GenBank/DDBJ whole genome shotgun (WGS) entry which is preliminary data.</text>
</comment>
<dbReference type="EMBL" id="SJSM01000010">
    <property type="protein sequence ID" value="TCC95032.1"/>
    <property type="molecule type" value="Genomic_DNA"/>
</dbReference>
<accession>A0A4R0N8D4</accession>
<protein>
    <submittedName>
        <fullName evidence="1">Uncharacterized protein</fullName>
    </submittedName>
</protein>
<evidence type="ECO:0000313" key="1">
    <source>
        <dbReference type="EMBL" id="TCC95032.1"/>
    </source>
</evidence>
<evidence type="ECO:0000313" key="2">
    <source>
        <dbReference type="Proteomes" id="UP000291117"/>
    </source>
</evidence>
<dbReference type="RefSeq" id="WP_131610180.1">
    <property type="nucleotide sequence ID" value="NZ_SJSM01000010.1"/>
</dbReference>
<dbReference type="OrthoDB" id="636834at2"/>
<name>A0A4R0N8D4_9SPHI</name>
<gene>
    <name evidence="1" type="ORF">EZ444_16125</name>
</gene>
<organism evidence="1 2">
    <name type="scientific">Pedobacter hiemivivus</name>
    <dbReference type="NCBI Taxonomy" id="2530454"/>
    <lineage>
        <taxon>Bacteria</taxon>
        <taxon>Pseudomonadati</taxon>
        <taxon>Bacteroidota</taxon>
        <taxon>Sphingobacteriia</taxon>
        <taxon>Sphingobacteriales</taxon>
        <taxon>Sphingobacteriaceae</taxon>
        <taxon>Pedobacter</taxon>
    </lineage>
</organism>